<dbReference type="SUPFAM" id="SSF46785">
    <property type="entry name" value="Winged helix' DNA-binding domain"/>
    <property type="match status" value="1"/>
</dbReference>
<evidence type="ECO:0000256" key="3">
    <source>
        <dbReference type="ARBA" id="ARBA00023163"/>
    </source>
</evidence>
<keyword evidence="2" id="KW-0238">DNA-binding</keyword>
<keyword evidence="6" id="KW-1185">Reference proteome</keyword>
<dbReference type="InterPro" id="IPR036388">
    <property type="entry name" value="WH-like_DNA-bd_sf"/>
</dbReference>
<dbReference type="AlphaFoldDB" id="A0A2K3YUU3"/>
<accession>A0A2K3YUU3</accession>
<evidence type="ECO:0000256" key="2">
    <source>
        <dbReference type="ARBA" id="ARBA00023125"/>
    </source>
</evidence>
<dbReference type="InterPro" id="IPR002577">
    <property type="entry name" value="HTH_HxlR"/>
</dbReference>
<dbReference type="RefSeq" id="WP_103357408.1">
    <property type="nucleotide sequence ID" value="NZ_CP113107.1"/>
</dbReference>
<proteinExistence type="predicted"/>
<dbReference type="PROSITE" id="PS51118">
    <property type="entry name" value="HTH_HXLR"/>
    <property type="match status" value="1"/>
</dbReference>
<dbReference type="PANTHER" id="PTHR33204">
    <property type="entry name" value="TRANSCRIPTIONAL REGULATOR, MARR FAMILY"/>
    <property type="match status" value="1"/>
</dbReference>
<protein>
    <submittedName>
        <fullName evidence="5">MarR family transcriptional regulator</fullName>
    </submittedName>
</protein>
<dbReference type="OrthoDB" id="9791143at2"/>
<sequence length="131" mass="15397">MIKNKDSRVYELGINYLLNIIKGKWKPNIMCALNHHEYRYNELLEDLNAAFENKVTKKVLTSHLKELEQDGMLRRIEIKSTAPKIVKYELTEKGQKVADILQCFSKIGEELAEDKEEIEIIYTVEQIDELR</sequence>
<evidence type="ECO:0000313" key="5">
    <source>
        <dbReference type="EMBL" id="PNZ29360.1"/>
    </source>
</evidence>
<evidence type="ECO:0000256" key="1">
    <source>
        <dbReference type="ARBA" id="ARBA00023015"/>
    </source>
</evidence>
<dbReference type="PANTHER" id="PTHR33204:SF29">
    <property type="entry name" value="TRANSCRIPTIONAL REGULATOR"/>
    <property type="match status" value="1"/>
</dbReference>
<evidence type="ECO:0000259" key="4">
    <source>
        <dbReference type="PROSITE" id="PS51118"/>
    </source>
</evidence>
<dbReference type="Pfam" id="PF01638">
    <property type="entry name" value="HxlR"/>
    <property type="match status" value="1"/>
</dbReference>
<comment type="caution">
    <text evidence="5">The sequence shown here is derived from an EMBL/GenBank/DDBJ whole genome shotgun (WGS) entry which is preliminary data.</text>
</comment>
<name>A0A2K3YUU3_9STAP</name>
<keyword evidence="1" id="KW-0805">Transcription regulation</keyword>
<dbReference type="GO" id="GO:0003677">
    <property type="term" value="F:DNA binding"/>
    <property type="evidence" value="ECO:0007669"/>
    <property type="project" value="UniProtKB-KW"/>
</dbReference>
<feature type="domain" description="HTH hxlR-type" evidence="4">
    <location>
        <begin position="12"/>
        <end position="116"/>
    </location>
</feature>
<dbReference type="EMBL" id="PPRF01000016">
    <property type="protein sequence ID" value="PNZ29360.1"/>
    <property type="molecule type" value="Genomic_DNA"/>
</dbReference>
<keyword evidence="3" id="KW-0804">Transcription</keyword>
<evidence type="ECO:0000313" key="6">
    <source>
        <dbReference type="Proteomes" id="UP000242752"/>
    </source>
</evidence>
<dbReference type="InterPro" id="IPR036390">
    <property type="entry name" value="WH_DNA-bd_sf"/>
</dbReference>
<dbReference type="Gene3D" id="1.10.10.10">
    <property type="entry name" value="Winged helix-like DNA-binding domain superfamily/Winged helix DNA-binding domain"/>
    <property type="match status" value="1"/>
</dbReference>
<reference evidence="5 6" key="1">
    <citation type="submission" date="2017-08" db="EMBL/GenBank/DDBJ databases">
        <title>Draft genome sequences of 64 type strains of genus Staph aureus.</title>
        <authorList>
            <person name="Cole K."/>
            <person name="Golubchik T."/>
            <person name="Russell J."/>
            <person name="Foster D."/>
            <person name="Llewelyn M."/>
            <person name="Wilson D."/>
            <person name="Crook D."/>
            <person name="Paul J."/>
        </authorList>
    </citation>
    <scope>NUCLEOTIDE SEQUENCE [LARGE SCALE GENOMIC DNA]</scope>
    <source>
        <strain evidence="5 6">DSM 21968</strain>
    </source>
</reference>
<organism evidence="5 6">
    <name type="scientific">Staphylococcus rostri</name>
    <dbReference type="NCBI Taxonomy" id="522262"/>
    <lineage>
        <taxon>Bacteria</taxon>
        <taxon>Bacillati</taxon>
        <taxon>Bacillota</taxon>
        <taxon>Bacilli</taxon>
        <taxon>Bacillales</taxon>
        <taxon>Staphylococcaceae</taxon>
        <taxon>Staphylococcus</taxon>
    </lineage>
</organism>
<gene>
    <name evidence="5" type="ORF">CD122_02415</name>
</gene>
<dbReference type="Proteomes" id="UP000242752">
    <property type="component" value="Unassembled WGS sequence"/>
</dbReference>